<evidence type="ECO:0000256" key="1">
    <source>
        <dbReference type="ARBA" id="ARBA00012513"/>
    </source>
</evidence>
<dbReference type="EC" id="2.7.11.1" evidence="1"/>
<dbReference type="AlphaFoldDB" id="A0A0C1ELJ8"/>
<dbReference type="EMBL" id="JSAM01000083">
    <property type="protein sequence ID" value="KIA77299.1"/>
    <property type="molecule type" value="Genomic_DNA"/>
</dbReference>
<keyword evidence="2" id="KW-0418">Kinase</keyword>
<gene>
    <name evidence="6" type="ORF">DB43_GN00070</name>
</gene>
<evidence type="ECO:0000256" key="4">
    <source>
        <dbReference type="ARBA" id="ARBA00048679"/>
    </source>
</evidence>
<feature type="domain" description="Sulfatase-modifying factor enzyme-like" evidence="5">
    <location>
        <begin position="473"/>
        <end position="576"/>
    </location>
</feature>
<comment type="catalytic activity">
    <reaction evidence="3">
        <text>L-threonyl-[protein] + ATP = O-phospho-L-threonyl-[protein] + ADP + H(+)</text>
        <dbReference type="Rhea" id="RHEA:46608"/>
        <dbReference type="Rhea" id="RHEA-COMP:11060"/>
        <dbReference type="Rhea" id="RHEA-COMP:11605"/>
        <dbReference type="ChEBI" id="CHEBI:15378"/>
        <dbReference type="ChEBI" id="CHEBI:30013"/>
        <dbReference type="ChEBI" id="CHEBI:30616"/>
        <dbReference type="ChEBI" id="CHEBI:61977"/>
        <dbReference type="ChEBI" id="CHEBI:456216"/>
        <dbReference type="EC" id="2.7.11.1"/>
    </reaction>
</comment>
<reference evidence="6 7" key="1">
    <citation type="journal article" date="2014" name="Mol. Biol. Evol.">
        <title>Massive expansion of Ubiquitination-related gene families within the Chlamydiae.</title>
        <authorList>
            <person name="Domman D."/>
            <person name="Collingro A."/>
            <person name="Lagkouvardos I."/>
            <person name="Gehre L."/>
            <person name="Weinmaier T."/>
            <person name="Rattei T."/>
            <person name="Subtil A."/>
            <person name="Horn M."/>
        </authorList>
    </citation>
    <scope>NUCLEOTIDE SEQUENCE [LARGE SCALE GENOMIC DNA]</scope>
    <source>
        <strain evidence="6 7">OEW1</strain>
    </source>
</reference>
<dbReference type="InterPro" id="IPR042095">
    <property type="entry name" value="SUMF_sf"/>
</dbReference>
<dbReference type="SUPFAM" id="SSF56436">
    <property type="entry name" value="C-type lectin-like"/>
    <property type="match status" value="1"/>
</dbReference>
<proteinExistence type="predicted"/>
<dbReference type="GO" id="GO:0004674">
    <property type="term" value="F:protein serine/threonine kinase activity"/>
    <property type="evidence" value="ECO:0007669"/>
    <property type="project" value="UniProtKB-EC"/>
</dbReference>
<evidence type="ECO:0000259" key="5">
    <source>
        <dbReference type="Pfam" id="PF03781"/>
    </source>
</evidence>
<dbReference type="Proteomes" id="UP000031307">
    <property type="component" value="Unassembled WGS sequence"/>
</dbReference>
<dbReference type="GO" id="GO:0120147">
    <property type="term" value="F:formylglycine-generating oxidase activity"/>
    <property type="evidence" value="ECO:0007669"/>
    <property type="project" value="TreeGrafter"/>
</dbReference>
<evidence type="ECO:0000313" key="6">
    <source>
        <dbReference type="EMBL" id="KIA77299.1"/>
    </source>
</evidence>
<dbReference type="InterPro" id="IPR051043">
    <property type="entry name" value="Sulfatase_Mod_Factor_Kinase"/>
</dbReference>
<dbReference type="RefSeq" id="WP_006340000.1">
    <property type="nucleotide sequence ID" value="NZ_BAWW01000008.1"/>
</dbReference>
<comment type="catalytic activity">
    <reaction evidence="4">
        <text>L-seryl-[protein] + ATP = O-phospho-L-seryl-[protein] + ADP + H(+)</text>
        <dbReference type="Rhea" id="RHEA:17989"/>
        <dbReference type="Rhea" id="RHEA-COMP:9863"/>
        <dbReference type="Rhea" id="RHEA-COMP:11604"/>
        <dbReference type="ChEBI" id="CHEBI:15378"/>
        <dbReference type="ChEBI" id="CHEBI:29999"/>
        <dbReference type="ChEBI" id="CHEBI:30616"/>
        <dbReference type="ChEBI" id="CHEBI:83421"/>
        <dbReference type="ChEBI" id="CHEBI:456216"/>
        <dbReference type="EC" id="2.7.11.1"/>
    </reaction>
</comment>
<evidence type="ECO:0000256" key="3">
    <source>
        <dbReference type="ARBA" id="ARBA00047899"/>
    </source>
</evidence>
<accession>A0A0C1ELJ8</accession>
<comment type="caution">
    <text evidence="6">The sequence shown here is derived from an EMBL/GenBank/DDBJ whole genome shotgun (WGS) entry which is preliminary data.</text>
</comment>
<dbReference type="PANTHER" id="PTHR23150:SF19">
    <property type="entry name" value="FORMYLGLYCINE-GENERATING ENZYME"/>
    <property type="match status" value="1"/>
</dbReference>
<organism evidence="6 7">
    <name type="scientific">Parachlamydia acanthamoebae</name>
    <dbReference type="NCBI Taxonomy" id="83552"/>
    <lineage>
        <taxon>Bacteria</taxon>
        <taxon>Pseudomonadati</taxon>
        <taxon>Chlamydiota</taxon>
        <taxon>Chlamydiia</taxon>
        <taxon>Parachlamydiales</taxon>
        <taxon>Parachlamydiaceae</taxon>
        <taxon>Parachlamydia</taxon>
    </lineage>
</organism>
<dbReference type="PATRIC" id="fig|83552.4.peg.1542"/>
<evidence type="ECO:0000256" key="2">
    <source>
        <dbReference type="ARBA" id="ARBA00022777"/>
    </source>
</evidence>
<evidence type="ECO:0000313" key="7">
    <source>
        <dbReference type="Proteomes" id="UP000031307"/>
    </source>
</evidence>
<keyword evidence="2" id="KW-0808">Transferase</keyword>
<dbReference type="Pfam" id="PF03781">
    <property type="entry name" value="FGE-sulfatase"/>
    <property type="match status" value="1"/>
</dbReference>
<dbReference type="PANTHER" id="PTHR23150">
    <property type="entry name" value="SULFATASE MODIFYING FACTOR 1, 2"/>
    <property type="match status" value="1"/>
</dbReference>
<protein>
    <recommendedName>
        <fullName evidence="1">non-specific serine/threonine protein kinase</fullName>
        <ecNumber evidence="1">2.7.11.1</ecNumber>
    </recommendedName>
</protein>
<name>A0A0C1ELJ8_9BACT</name>
<sequence length="626" mass="70197">MQKMMITACLVASVAMNLDGGMPLQTNAHFSAKEWTDIQKLTSDVDQIVLLDGTHVSGTIEKIPKLSYPFGTISFAPSDVVALVFLQDQGQTKMELVTQEGLHFKGEVSKDYFILSPDHEPQKVIFPYKVHWVVFKDQKRDPKKPKEKLYCLKLQNGDVLTVALGNHPISVTNEQGEMTLKSDVIESLYFDGKLHGTLSDATGEQKELPYSSVKEPVFVAKLGNTSRLIRLPWNEIDSLKVSQPIGENKEADFDLLTNRLPGVQINVQPSLQKVQHAEEKVAKTEPEKNEPPEIAFIFLGDDSKSKQRDDMLLEEDNGIGVNITAEAFDIDESKLEAGEAADSDIEFVSKSNQSTWKVSFPENYQPIAFNPVKSTTHTSFGDPLVRNLEINPDIQQPNYFENNDLEELAADPDIFDTFLSAEEFEEALTHTAEFSEFKSPATGKQVHSGVNVHVEKARPVEKEAMVFVSARIHQAPDYYIDRDRVTNKEYKKFMEATNYPAPSHWEDGEIPVGKEHEPVVNVSYKDALVYAVWVGKRLPSEAEWMRAARNHMLNLSEDDSIKEWTSTAYTRGFENQEKKLAVVHAKHHSARKYDIVRVCAGSPAAPLSADTCCPSTGFRCASHVHD</sequence>
<dbReference type="Gene3D" id="3.90.1580.10">
    <property type="entry name" value="paralog of FGE (formylglycine-generating enzyme)"/>
    <property type="match status" value="1"/>
</dbReference>
<dbReference type="InterPro" id="IPR016187">
    <property type="entry name" value="CTDL_fold"/>
</dbReference>
<dbReference type="InterPro" id="IPR005532">
    <property type="entry name" value="SUMF_dom"/>
</dbReference>